<keyword evidence="2" id="KW-1185">Reference proteome</keyword>
<accession>A0A6S7I451</accession>
<gene>
    <name evidence="1" type="ORF">PACLA_8A041282</name>
</gene>
<feature type="non-terminal residue" evidence="1">
    <location>
        <position position="1"/>
    </location>
</feature>
<dbReference type="AlphaFoldDB" id="A0A6S7I451"/>
<name>A0A6S7I451_PARCT</name>
<evidence type="ECO:0000313" key="1">
    <source>
        <dbReference type="EMBL" id="CAB4011807.1"/>
    </source>
</evidence>
<comment type="caution">
    <text evidence="1">The sequence shown here is derived from an EMBL/GenBank/DDBJ whole genome shotgun (WGS) entry which is preliminary data.</text>
</comment>
<dbReference type="InterPro" id="IPR035983">
    <property type="entry name" value="Hect_E3_ubiquitin_ligase"/>
</dbReference>
<dbReference type="Proteomes" id="UP001152795">
    <property type="component" value="Unassembled WGS sequence"/>
</dbReference>
<reference evidence="1" key="1">
    <citation type="submission" date="2020-04" db="EMBL/GenBank/DDBJ databases">
        <authorList>
            <person name="Alioto T."/>
            <person name="Alioto T."/>
            <person name="Gomez Garrido J."/>
        </authorList>
    </citation>
    <scope>NUCLEOTIDE SEQUENCE</scope>
    <source>
        <strain evidence="1">A484AB</strain>
    </source>
</reference>
<sequence>MVSGTLFLSNELHDSSSHSDFAHHGGFHNDRTRVDEHQVIQCNCNSIKMFCRSCGESVSQEARFCGKCGNEPQKVSGHRNQIIVQASCRLGVHRISIPAGFNEFSGIRQDLEKIRFENSKCSAPLVQTYKDYIYQDQQCKLWGERNRTNIEKSHRFKHMHGSRGGSANIKTTSGIRTDRSTTGIRSKFAIKIAIPYLHIPFIHSLCKTLSAISSANINKFLDSSSTLRSLTIMLINICPSTHPKSQAWGEVKTGLWQCSNQLSYRGQVSTISIYNTHQILFIQLRQLASVDQLDRALHRNRRAAAVPDYVPREAPHDKKKVKSFSEFHKSKGKQWKSLVSKTCGKKGKNPEGNVQIQIGLFEWNLKDMKLKPKRGKKVVLTVSNVAPYADILQQAVDKWKAFHSDCYDEEEDYVLLLEDGKEALFLPGPYKEFFTLKKYKEELGKDYNKITLFLCTRDDFSQPEEDAESSGSSSSKRSRVQTYFNDDGVFENYQNDQLRSPMQIEVCREENTAGTNNTQLDVEAQINSDEALAREMQSEFDVPTIEIGDEIEKSTSEPSQCSNLSLPSLVKQMENKVDKTGQFFLVVRRGAAFRRSLSLWQRACKTTSPQKLLCVKYMGECGIDSGAMAKEFLSDMVVQMGPAMFPNGAPVDSAHNIQNGNIRSCGEIAATSIVQGGPAPCFLDESTYNMIVKPEIDMTSLNTEKHLTANDQEQLENIKKDVNSHKNFILENGYTGIIDDSHKDDIVRTIMVSIIGRRLLYLNEFVEGLKLNGVLETVKANAEIAKQLFVIGIECQKVDANYVFSLLSPEYSDDGTSKRIFENSIMDNFQDFFNTLEDKSICAYSEAIAWNDGNPTEQVSDGAEELGENSQFQMANLTPAGVLGWLTGQRHVSLNGDTMNIIVKLDHDCLACNPHHTICFPTVGACGKVVTLPVAHMREKVTCQDVIGMLSVKKVQTMSKQL</sequence>
<dbReference type="GO" id="GO:0004842">
    <property type="term" value="F:ubiquitin-protein transferase activity"/>
    <property type="evidence" value="ECO:0007669"/>
    <property type="project" value="InterPro"/>
</dbReference>
<dbReference type="EMBL" id="CACRXK020007271">
    <property type="protein sequence ID" value="CAB4011807.1"/>
    <property type="molecule type" value="Genomic_DNA"/>
</dbReference>
<evidence type="ECO:0000313" key="2">
    <source>
        <dbReference type="Proteomes" id="UP001152795"/>
    </source>
</evidence>
<organism evidence="1 2">
    <name type="scientific">Paramuricea clavata</name>
    <name type="common">Red gorgonian</name>
    <name type="synonym">Violescent sea-whip</name>
    <dbReference type="NCBI Taxonomy" id="317549"/>
    <lineage>
        <taxon>Eukaryota</taxon>
        <taxon>Metazoa</taxon>
        <taxon>Cnidaria</taxon>
        <taxon>Anthozoa</taxon>
        <taxon>Octocorallia</taxon>
        <taxon>Malacalcyonacea</taxon>
        <taxon>Plexauridae</taxon>
        <taxon>Paramuricea</taxon>
    </lineage>
</organism>
<dbReference type="SUPFAM" id="SSF56204">
    <property type="entry name" value="Hect, E3 ligase catalytic domain"/>
    <property type="match status" value="1"/>
</dbReference>
<proteinExistence type="predicted"/>
<dbReference type="Gene3D" id="3.90.1750.10">
    <property type="entry name" value="Hect, E3 ligase catalytic domains"/>
    <property type="match status" value="1"/>
</dbReference>
<protein>
    <submittedName>
        <fullName evidence="1">HEG-like 1</fullName>
    </submittedName>
</protein>